<reference evidence="4 5" key="1">
    <citation type="submission" date="2015-03" db="EMBL/GenBank/DDBJ databases">
        <authorList>
            <person name="Radwan O."/>
            <person name="Al-Naeli F.A."/>
            <person name="Rendon G.A."/>
            <person name="Fields C."/>
        </authorList>
    </citation>
    <scope>NUCLEOTIDE SEQUENCE [LARGE SCALE GENOMIC DNA]</scope>
    <source>
        <strain evidence="4">CR-DP1</strain>
    </source>
</reference>
<evidence type="ECO:0000256" key="2">
    <source>
        <dbReference type="ARBA" id="ARBA00023186"/>
    </source>
</evidence>
<sequence>MSPFPPSVKTPGQGRIVARRVPEGLTTVEVMSFRYPLKMIAPAAFVSHKSAIVFILSYGGGLVGGDSVSIDMLVRCDSRLCLLTQGYTKVFGSDRPDKITRQRFDIVVEANGALCLLPDPVQPYAASIYEQTQVFTVDASSDLCILDWVSQGRVALGENWHLRKWIGTNEIWLSESPANSSARLLVRDTVILDASTARLSGMPLAQTMYSLGVFGTLLIRGPHMQKLAGFFIQEFEATPRIGARTWGDEAPPSSSSSNSDASNDLAWRLQRLSLEKKTNVTWSAARLRGCVVVKFGASTVHGAKSWLVSMLARDGTVENMFGENAMYCLR</sequence>
<dbReference type="Pfam" id="PF01774">
    <property type="entry name" value="UreD"/>
    <property type="match status" value="1"/>
</dbReference>
<evidence type="ECO:0000313" key="4">
    <source>
        <dbReference type="EMBL" id="KKA29237.1"/>
    </source>
</evidence>
<keyword evidence="5" id="KW-1185">Reference proteome</keyword>
<dbReference type="Proteomes" id="UP000033483">
    <property type="component" value="Unassembled WGS sequence"/>
</dbReference>
<dbReference type="PANTHER" id="PTHR33643">
    <property type="entry name" value="UREASE ACCESSORY PROTEIN D"/>
    <property type="match status" value="1"/>
</dbReference>
<accession>A0A0F4ZFF0</accession>
<dbReference type="InterPro" id="IPR002669">
    <property type="entry name" value="UreD"/>
</dbReference>
<dbReference type="EMBL" id="LAEV01000931">
    <property type="protein sequence ID" value="KKA29237.1"/>
    <property type="molecule type" value="Genomic_DNA"/>
</dbReference>
<name>A0A0F4ZFF0_9PEZI</name>
<comment type="similarity">
    <text evidence="1">Belongs to the UreD family.</text>
</comment>
<gene>
    <name evidence="4" type="ORF">TD95_002062</name>
</gene>
<protein>
    <recommendedName>
        <fullName evidence="6">Urease accessory protein UreD</fullName>
    </recommendedName>
</protein>
<keyword evidence="2" id="KW-0143">Chaperone</keyword>
<dbReference type="GO" id="GO:0016151">
    <property type="term" value="F:nickel cation binding"/>
    <property type="evidence" value="ECO:0007669"/>
    <property type="project" value="InterPro"/>
</dbReference>
<dbReference type="HAMAP" id="MF_01384">
    <property type="entry name" value="UreD"/>
    <property type="match status" value="1"/>
</dbReference>
<dbReference type="PANTHER" id="PTHR33643:SF1">
    <property type="entry name" value="UREASE ACCESSORY PROTEIN D"/>
    <property type="match status" value="1"/>
</dbReference>
<feature type="compositionally biased region" description="Low complexity" evidence="3">
    <location>
        <begin position="250"/>
        <end position="262"/>
    </location>
</feature>
<proteinExistence type="inferred from homology"/>
<evidence type="ECO:0000313" key="5">
    <source>
        <dbReference type="Proteomes" id="UP000033483"/>
    </source>
</evidence>
<organism evidence="4 5">
    <name type="scientific">Thielaviopsis punctulata</name>
    <dbReference type="NCBI Taxonomy" id="72032"/>
    <lineage>
        <taxon>Eukaryota</taxon>
        <taxon>Fungi</taxon>
        <taxon>Dikarya</taxon>
        <taxon>Ascomycota</taxon>
        <taxon>Pezizomycotina</taxon>
        <taxon>Sordariomycetes</taxon>
        <taxon>Hypocreomycetidae</taxon>
        <taxon>Microascales</taxon>
        <taxon>Ceratocystidaceae</taxon>
        <taxon>Thielaviopsis</taxon>
    </lineage>
</organism>
<evidence type="ECO:0008006" key="6">
    <source>
        <dbReference type="Google" id="ProtNLM"/>
    </source>
</evidence>
<evidence type="ECO:0000256" key="3">
    <source>
        <dbReference type="SAM" id="MobiDB-lite"/>
    </source>
</evidence>
<dbReference type="OrthoDB" id="5550464at2759"/>
<dbReference type="AlphaFoldDB" id="A0A0F4ZFF0"/>
<evidence type="ECO:0000256" key="1">
    <source>
        <dbReference type="ARBA" id="ARBA00007177"/>
    </source>
</evidence>
<comment type="caution">
    <text evidence="4">The sequence shown here is derived from an EMBL/GenBank/DDBJ whole genome shotgun (WGS) entry which is preliminary data.</text>
</comment>
<feature type="region of interest" description="Disordered" evidence="3">
    <location>
        <begin position="243"/>
        <end position="262"/>
    </location>
</feature>